<sequence length="122" mass="13548">MQYHEEMQSPPVQRTIIRGGDAPPPGPAPIKQRTVIPPGGQQQQPMFSNQGTSVAILGLSTSTSKERIGNLLRSVGPIMYLKVNQQQRKATAGYTNPEHAHIFQQRFHRQMIDLAHINVSLV</sequence>
<dbReference type="GeneID" id="115926111"/>
<name>A0A7M7T185_STRPU</name>
<evidence type="ECO:0000313" key="2">
    <source>
        <dbReference type="EnsemblMetazoa" id="XP_030846438"/>
    </source>
</evidence>
<dbReference type="AlphaFoldDB" id="A0A7M7T185"/>
<reference evidence="3" key="1">
    <citation type="submission" date="2015-02" db="EMBL/GenBank/DDBJ databases">
        <title>Genome sequencing for Strongylocentrotus purpuratus.</title>
        <authorList>
            <person name="Murali S."/>
            <person name="Liu Y."/>
            <person name="Vee V."/>
            <person name="English A."/>
            <person name="Wang M."/>
            <person name="Skinner E."/>
            <person name="Han Y."/>
            <person name="Muzny D.M."/>
            <person name="Worley K.C."/>
            <person name="Gibbs R.A."/>
        </authorList>
    </citation>
    <scope>NUCLEOTIDE SEQUENCE</scope>
</reference>
<dbReference type="InterPro" id="IPR035979">
    <property type="entry name" value="RBD_domain_sf"/>
</dbReference>
<dbReference type="PANTHER" id="PTHR22014">
    <property type="entry name" value="RNA-BINDING PROTEIN 33"/>
    <property type="match status" value="1"/>
</dbReference>
<dbReference type="EnsemblMetazoa" id="XM_030990578">
    <property type="protein sequence ID" value="XP_030846438"/>
    <property type="gene ID" value="LOC115926111"/>
</dbReference>
<evidence type="ECO:0000256" key="1">
    <source>
        <dbReference type="SAM" id="MobiDB-lite"/>
    </source>
</evidence>
<organism evidence="2 3">
    <name type="scientific">Strongylocentrotus purpuratus</name>
    <name type="common">Purple sea urchin</name>
    <dbReference type="NCBI Taxonomy" id="7668"/>
    <lineage>
        <taxon>Eukaryota</taxon>
        <taxon>Metazoa</taxon>
        <taxon>Echinodermata</taxon>
        <taxon>Eleutherozoa</taxon>
        <taxon>Echinozoa</taxon>
        <taxon>Echinoidea</taxon>
        <taxon>Euechinoidea</taxon>
        <taxon>Echinacea</taxon>
        <taxon>Camarodonta</taxon>
        <taxon>Echinidea</taxon>
        <taxon>Strongylocentrotidae</taxon>
        <taxon>Strongylocentrotus</taxon>
    </lineage>
</organism>
<dbReference type="Gene3D" id="3.30.70.330">
    <property type="match status" value="1"/>
</dbReference>
<dbReference type="Proteomes" id="UP000007110">
    <property type="component" value="Unassembled WGS sequence"/>
</dbReference>
<dbReference type="InterPro" id="IPR012677">
    <property type="entry name" value="Nucleotide-bd_a/b_plait_sf"/>
</dbReference>
<reference evidence="2" key="2">
    <citation type="submission" date="2021-01" db="UniProtKB">
        <authorList>
            <consortium name="EnsemblMetazoa"/>
        </authorList>
    </citation>
    <scope>IDENTIFICATION</scope>
</reference>
<proteinExistence type="predicted"/>
<dbReference type="InterPro" id="IPR039878">
    <property type="entry name" value="RBM33"/>
</dbReference>
<feature type="region of interest" description="Disordered" evidence="1">
    <location>
        <begin position="1"/>
        <end position="32"/>
    </location>
</feature>
<dbReference type="GO" id="GO:0003676">
    <property type="term" value="F:nucleic acid binding"/>
    <property type="evidence" value="ECO:0007669"/>
    <property type="project" value="InterPro"/>
</dbReference>
<keyword evidence="3" id="KW-1185">Reference proteome</keyword>
<evidence type="ECO:0008006" key="4">
    <source>
        <dbReference type="Google" id="ProtNLM"/>
    </source>
</evidence>
<evidence type="ECO:0000313" key="3">
    <source>
        <dbReference type="Proteomes" id="UP000007110"/>
    </source>
</evidence>
<dbReference type="InParanoid" id="A0A7M7T185"/>
<accession>A0A7M7T185</accession>
<dbReference type="RefSeq" id="XP_030846438.1">
    <property type="nucleotide sequence ID" value="XM_030990578.1"/>
</dbReference>
<dbReference type="OrthoDB" id="5990677at2759"/>
<protein>
    <recommendedName>
        <fullName evidence="4">RRM domain-containing protein</fullName>
    </recommendedName>
</protein>
<dbReference type="PANTHER" id="PTHR22014:SF2">
    <property type="entry name" value="RNA-BINDING PROTEIN 33"/>
    <property type="match status" value="1"/>
</dbReference>
<dbReference type="KEGG" id="spu:115926111"/>
<dbReference type="SUPFAM" id="SSF54928">
    <property type="entry name" value="RNA-binding domain, RBD"/>
    <property type="match status" value="1"/>
</dbReference>